<accession>A0A1Y2DZB0</accession>
<feature type="region of interest" description="Disordered" evidence="1">
    <location>
        <begin position="1"/>
        <end position="32"/>
    </location>
</feature>
<gene>
    <name evidence="2" type="ORF">BCR38DRAFT_343116</name>
</gene>
<dbReference type="InterPro" id="IPR018562">
    <property type="entry name" value="ARS-binding_2"/>
</dbReference>
<name>A0A1Y2DZB0_9PEZI</name>
<dbReference type="AlphaFoldDB" id="A0A1Y2DZB0"/>
<dbReference type="Pfam" id="PF09441">
    <property type="entry name" value="Abp2"/>
    <property type="match status" value="1"/>
</dbReference>
<protein>
    <submittedName>
        <fullName evidence="2">ARS binding protein 2-domain-containing protein</fullName>
    </submittedName>
</protein>
<organism evidence="2 3">
    <name type="scientific">Pseudomassariella vexata</name>
    <dbReference type="NCBI Taxonomy" id="1141098"/>
    <lineage>
        <taxon>Eukaryota</taxon>
        <taxon>Fungi</taxon>
        <taxon>Dikarya</taxon>
        <taxon>Ascomycota</taxon>
        <taxon>Pezizomycotina</taxon>
        <taxon>Sordariomycetes</taxon>
        <taxon>Xylariomycetidae</taxon>
        <taxon>Amphisphaeriales</taxon>
        <taxon>Pseudomassariaceae</taxon>
        <taxon>Pseudomassariella</taxon>
    </lineage>
</organism>
<sequence>MTTQGQSVHPTPPASTGNMSPRPLGIRPTLPDKRVMSETIEDAYVKFIMYCNPAVPLETDTAALREAFRTPPKSDGKSFSTFTLFQLIKQLEDKEIKTWAELALKLGVKPPDQDKGQSSQKIQQYAVRLKRWMHSMHVNAFFDYMLDNPHPYWTEIPSDPNPICEDGRDGVAAEDDMALRALLPQIRPRRGRRKPEDDGLNKSPSQRPRLSPTFNGEVDPSRSNGLELWTAHPDTARTFLFPPPDQARSAVISSSESAFPWHTEVPQTSLTSYPQSAITPINGRAFWADPTEPRSAITPSKARLMGRRHGAKVVSSAWRSGSSGVTGKIRGRPPTKRAEESPMSAFPDSNRVSSFQTISMDGNVPKSAITPAPAPVFSPNTTSPMTPARPTRPGRLSLQVPERPTGSVRLATPPPVVMINGEKPTQGTSQMMDWNSMGNTVDFPIPAAFVNPIPDSHFQVVPPDKEPEQAIPNNKDATEEGINVLEIESLFVSEIVVANWCDAKGNNIPACGVEEAIALTKSIIRDIKEQAVNTEAFLINLSALAGGSMLMRNQKATITRLEEGRDCTKYSMRWELRYGSLKGSYVVTESVPHDSWKRKKGGGEPGGAGGGADPDAELWKKKYKDLLRIVEMSNHQTADLRVKVFETLKGSSDGRS</sequence>
<dbReference type="Proteomes" id="UP000193689">
    <property type="component" value="Unassembled WGS sequence"/>
</dbReference>
<evidence type="ECO:0000313" key="3">
    <source>
        <dbReference type="Proteomes" id="UP000193689"/>
    </source>
</evidence>
<feature type="region of interest" description="Disordered" evidence="1">
    <location>
        <begin position="594"/>
        <end position="616"/>
    </location>
</feature>
<feature type="compositionally biased region" description="Gly residues" evidence="1">
    <location>
        <begin position="603"/>
        <end position="612"/>
    </location>
</feature>
<evidence type="ECO:0000313" key="2">
    <source>
        <dbReference type="EMBL" id="ORY63955.1"/>
    </source>
</evidence>
<dbReference type="STRING" id="1141098.A0A1Y2DZB0"/>
<feature type="region of interest" description="Disordered" evidence="1">
    <location>
        <begin position="370"/>
        <end position="400"/>
    </location>
</feature>
<feature type="compositionally biased region" description="Polar residues" evidence="1">
    <location>
        <begin position="1"/>
        <end position="19"/>
    </location>
</feature>
<evidence type="ECO:0000256" key="1">
    <source>
        <dbReference type="SAM" id="MobiDB-lite"/>
    </source>
</evidence>
<keyword evidence="3" id="KW-1185">Reference proteome</keyword>
<feature type="compositionally biased region" description="Polar residues" evidence="1">
    <location>
        <begin position="202"/>
        <end position="214"/>
    </location>
</feature>
<dbReference type="RefSeq" id="XP_040715369.1">
    <property type="nucleotide sequence ID" value="XM_040856002.1"/>
</dbReference>
<dbReference type="GO" id="GO:0003688">
    <property type="term" value="F:DNA replication origin binding"/>
    <property type="evidence" value="ECO:0007669"/>
    <property type="project" value="TreeGrafter"/>
</dbReference>
<reference evidence="2 3" key="1">
    <citation type="submission" date="2016-07" db="EMBL/GenBank/DDBJ databases">
        <title>Pervasive Adenine N6-methylation of Active Genes in Fungi.</title>
        <authorList>
            <consortium name="DOE Joint Genome Institute"/>
            <person name="Mondo S.J."/>
            <person name="Dannebaum R.O."/>
            <person name="Kuo R.C."/>
            <person name="Labutti K."/>
            <person name="Haridas S."/>
            <person name="Kuo A."/>
            <person name="Salamov A."/>
            <person name="Ahrendt S.R."/>
            <person name="Lipzen A."/>
            <person name="Sullivan W."/>
            <person name="Andreopoulos W.B."/>
            <person name="Clum A."/>
            <person name="Lindquist E."/>
            <person name="Daum C."/>
            <person name="Ramamoorthy G.K."/>
            <person name="Gryganskyi A."/>
            <person name="Culley D."/>
            <person name="Magnuson J.K."/>
            <person name="James T.Y."/>
            <person name="O'Malley M.A."/>
            <person name="Stajich J.E."/>
            <person name="Spatafora J.W."/>
            <person name="Visel A."/>
            <person name="Grigoriev I.V."/>
        </authorList>
    </citation>
    <scope>NUCLEOTIDE SEQUENCE [LARGE SCALE GENOMIC DNA]</scope>
    <source>
        <strain evidence="2 3">CBS 129021</strain>
    </source>
</reference>
<proteinExistence type="predicted"/>
<feature type="region of interest" description="Disordered" evidence="1">
    <location>
        <begin position="313"/>
        <end position="350"/>
    </location>
</feature>
<dbReference type="PANTHER" id="PTHR42048">
    <property type="entry name" value="ARS-BINDING PROTEIN 2"/>
    <property type="match status" value="1"/>
</dbReference>
<comment type="caution">
    <text evidence="2">The sequence shown here is derived from an EMBL/GenBank/DDBJ whole genome shotgun (WGS) entry which is preliminary data.</text>
</comment>
<dbReference type="OrthoDB" id="2104370at2759"/>
<feature type="region of interest" description="Disordered" evidence="1">
    <location>
        <begin position="182"/>
        <end position="222"/>
    </location>
</feature>
<dbReference type="EMBL" id="MCFJ01000007">
    <property type="protein sequence ID" value="ORY63955.1"/>
    <property type="molecule type" value="Genomic_DNA"/>
</dbReference>
<dbReference type="InParanoid" id="A0A1Y2DZB0"/>
<dbReference type="GeneID" id="63772214"/>
<dbReference type="PANTHER" id="PTHR42048:SF1">
    <property type="entry name" value="ARS-BINDING PROTEIN 2"/>
    <property type="match status" value="1"/>
</dbReference>